<keyword evidence="12 17" id="KW-1133">Transmembrane helix</keyword>
<keyword evidence="9" id="KW-0547">Nucleotide-binding</keyword>
<evidence type="ECO:0000256" key="9">
    <source>
        <dbReference type="ARBA" id="ARBA00022741"/>
    </source>
</evidence>
<evidence type="ECO:0000256" key="16">
    <source>
        <dbReference type="SAM" id="Coils"/>
    </source>
</evidence>
<dbReference type="CDD" id="cd05387">
    <property type="entry name" value="BY-kinase"/>
    <property type="match status" value="1"/>
</dbReference>
<evidence type="ECO:0000256" key="7">
    <source>
        <dbReference type="ARBA" id="ARBA00022679"/>
    </source>
</evidence>
<gene>
    <name evidence="21" type="ORF">EYC98_14660</name>
</gene>
<evidence type="ECO:0000256" key="10">
    <source>
        <dbReference type="ARBA" id="ARBA00022777"/>
    </source>
</evidence>
<comment type="caution">
    <text evidence="21">The sequence shown here is derived from an EMBL/GenBank/DDBJ whole genome shotgun (WGS) entry which is preliminary data.</text>
</comment>
<evidence type="ECO:0000259" key="19">
    <source>
        <dbReference type="Pfam" id="PF13614"/>
    </source>
</evidence>
<dbReference type="SUPFAM" id="SSF52540">
    <property type="entry name" value="P-loop containing nucleoside triphosphate hydrolases"/>
    <property type="match status" value="1"/>
</dbReference>
<evidence type="ECO:0000256" key="3">
    <source>
        <dbReference type="ARBA" id="ARBA00008883"/>
    </source>
</evidence>
<sequence>MREDLEAEDSGIDWLFLLTTVYSRKWAILSLALVVTLVTAVVVFSMTPIYSASALVHIESRQANIVSIEELYRVESRDQGYYNTQAEILQSRPIAVKVIEAVGVPLEVESSGIASFFSFDWRALLPLKPPEPPGGSIEFSEQSEDVDNYLEGLWIQRVAETELVVVGYVSEDPRLAMQYANAHVAAYMESIIETRQSATELALSWMGERVAGLRKNLLDSEAELQAFREQEKLIDSEGYRALQTQEVNDLSTRLVNARRKLAASNIAYQQVYGNDSAAIESVPAVLENAAAQDFRSIQALAEQEVAEAGKVFGPKHPVMIAAQSKLTEATRNLDVQRQSIAGGIRAEYLAAQAEVAALENDLADAKQQYQELTRKGSNLASLQQEVDTNRELYELFYGRVQETALTADLQAFDATVVEPAVVPREAISPNKSRAVVLAFLLSLLAGICLAFLLEQFNNKIRNVADVEAKIGLPLLGLVPKLSETARTQPALALHEDGEHRFGESIRTILTAISLSSFDRPQKVLLVTSSVGGEGKSTLAMNLAMAIAPGEKVLLLEADMRRPSVALNLNLDPTRPGLSELLAQQAGIEDCVTTLEDGGLDVLTSGTIPPEPLRLLSSSAFTQLIVELRDTYDRVIIDGPPVLGVSDSAVLSTHADSLVYVIKADATPVRQIGAGIGQLQRFSAPMHAASRGATSRRATDYFAGVVVNQIDMRKATGSAEYGY</sequence>
<dbReference type="InterPro" id="IPR003856">
    <property type="entry name" value="LPS_length_determ_N"/>
</dbReference>
<keyword evidence="22" id="KW-1185">Reference proteome</keyword>
<evidence type="ECO:0000256" key="4">
    <source>
        <dbReference type="ARBA" id="ARBA00011903"/>
    </source>
</evidence>
<evidence type="ECO:0000256" key="13">
    <source>
        <dbReference type="ARBA" id="ARBA00023136"/>
    </source>
</evidence>
<evidence type="ECO:0000259" key="20">
    <source>
        <dbReference type="Pfam" id="PF13807"/>
    </source>
</evidence>
<dbReference type="NCBIfam" id="TIGR01007">
    <property type="entry name" value="eps_fam"/>
    <property type="match status" value="1"/>
</dbReference>
<comment type="catalytic activity">
    <reaction evidence="15">
        <text>L-tyrosyl-[protein] + ATP = O-phospho-L-tyrosyl-[protein] + ADP + H(+)</text>
        <dbReference type="Rhea" id="RHEA:10596"/>
        <dbReference type="Rhea" id="RHEA-COMP:10136"/>
        <dbReference type="Rhea" id="RHEA-COMP:20101"/>
        <dbReference type="ChEBI" id="CHEBI:15378"/>
        <dbReference type="ChEBI" id="CHEBI:30616"/>
        <dbReference type="ChEBI" id="CHEBI:46858"/>
        <dbReference type="ChEBI" id="CHEBI:61978"/>
        <dbReference type="ChEBI" id="CHEBI:456216"/>
        <dbReference type="EC" id="2.7.10.2"/>
    </reaction>
</comment>
<comment type="similarity">
    <text evidence="2">Belongs to the CpsD/CapB family.</text>
</comment>
<organism evidence="21 22">
    <name type="scientific">Candidatus Litorirhabdus singularis</name>
    <dbReference type="NCBI Taxonomy" id="2518993"/>
    <lineage>
        <taxon>Bacteria</taxon>
        <taxon>Pseudomonadati</taxon>
        <taxon>Pseudomonadota</taxon>
        <taxon>Gammaproteobacteria</taxon>
        <taxon>Cellvibrionales</taxon>
        <taxon>Halieaceae</taxon>
        <taxon>Candidatus Litorirhabdus</taxon>
    </lineage>
</organism>
<evidence type="ECO:0000256" key="17">
    <source>
        <dbReference type="SAM" id="Phobius"/>
    </source>
</evidence>
<evidence type="ECO:0000256" key="1">
    <source>
        <dbReference type="ARBA" id="ARBA00004429"/>
    </source>
</evidence>
<dbReference type="InterPro" id="IPR005702">
    <property type="entry name" value="Wzc-like_C"/>
</dbReference>
<dbReference type="GO" id="GO:0004715">
    <property type="term" value="F:non-membrane spanning protein tyrosine kinase activity"/>
    <property type="evidence" value="ECO:0007669"/>
    <property type="project" value="UniProtKB-EC"/>
</dbReference>
<dbReference type="Proteomes" id="UP001143362">
    <property type="component" value="Unassembled WGS sequence"/>
</dbReference>
<keyword evidence="10" id="KW-0418">Kinase</keyword>
<evidence type="ECO:0000256" key="11">
    <source>
        <dbReference type="ARBA" id="ARBA00022840"/>
    </source>
</evidence>
<evidence type="ECO:0000256" key="12">
    <source>
        <dbReference type="ARBA" id="ARBA00022989"/>
    </source>
</evidence>
<protein>
    <recommendedName>
        <fullName evidence="4">non-specific protein-tyrosine kinase</fullName>
        <ecNumber evidence="4">2.7.10.2</ecNumber>
    </recommendedName>
</protein>
<keyword evidence="16" id="KW-0175">Coiled coil</keyword>
<keyword evidence="7 21" id="KW-0808">Transferase</keyword>
<dbReference type="Pfam" id="PF13614">
    <property type="entry name" value="AAA_31"/>
    <property type="match status" value="1"/>
</dbReference>
<dbReference type="InterPro" id="IPR032807">
    <property type="entry name" value="GNVR"/>
</dbReference>
<dbReference type="PANTHER" id="PTHR32309:SF13">
    <property type="entry name" value="FERRIC ENTEROBACTIN TRANSPORT PROTEIN FEPE"/>
    <property type="match status" value="1"/>
</dbReference>
<evidence type="ECO:0000256" key="2">
    <source>
        <dbReference type="ARBA" id="ARBA00007316"/>
    </source>
</evidence>
<dbReference type="InterPro" id="IPR025669">
    <property type="entry name" value="AAA_dom"/>
</dbReference>
<feature type="domain" description="AAA" evidence="19">
    <location>
        <begin position="522"/>
        <end position="665"/>
    </location>
</feature>
<feature type="transmembrane region" description="Helical" evidence="17">
    <location>
        <begin position="26"/>
        <end position="51"/>
    </location>
</feature>
<keyword evidence="11" id="KW-0067">ATP-binding</keyword>
<proteinExistence type="inferred from homology"/>
<feature type="coiled-coil region" evidence="16">
    <location>
        <begin position="348"/>
        <end position="375"/>
    </location>
</feature>
<dbReference type="EC" id="2.7.10.2" evidence="4"/>
<evidence type="ECO:0000259" key="18">
    <source>
        <dbReference type="Pfam" id="PF02706"/>
    </source>
</evidence>
<dbReference type="Pfam" id="PF02706">
    <property type="entry name" value="Wzz"/>
    <property type="match status" value="1"/>
</dbReference>
<dbReference type="PANTHER" id="PTHR32309">
    <property type="entry name" value="TYROSINE-PROTEIN KINASE"/>
    <property type="match status" value="1"/>
</dbReference>
<name>A0ABT3TJY5_9GAMM</name>
<keyword evidence="6" id="KW-0997">Cell inner membrane</keyword>
<dbReference type="RefSeq" id="WP_279246131.1">
    <property type="nucleotide sequence ID" value="NZ_SHNN01000003.1"/>
</dbReference>
<feature type="domain" description="Tyrosine-protein kinase G-rich" evidence="20">
    <location>
        <begin position="381"/>
        <end position="452"/>
    </location>
</feature>
<keyword evidence="14" id="KW-0829">Tyrosine-protein kinase</keyword>
<comment type="similarity">
    <text evidence="3">Belongs to the etk/wzc family.</text>
</comment>
<dbReference type="InterPro" id="IPR027417">
    <property type="entry name" value="P-loop_NTPase"/>
</dbReference>
<evidence type="ECO:0000256" key="6">
    <source>
        <dbReference type="ARBA" id="ARBA00022519"/>
    </source>
</evidence>
<dbReference type="Gene3D" id="3.40.50.300">
    <property type="entry name" value="P-loop containing nucleotide triphosphate hydrolases"/>
    <property type="match status" value="1"/>
</dbReference>
<keyword evidence="13 17" id="KW-0472">Membrane</keyword>
<keyword evidence="8 17" id="KW-0812">Transmembrane</keyword>
<keyword evidence="5" id="KW-1003">Cell membrane</keyword>
<evidence type="ECO:0000256" key="8">
    <source>
        <dbReference type="ARBA" id="ARBA00022692"/>
    </source>
</evidence>
<comment type="subcellular location">
    <subcellularLocation>
        <location evidence="1">Cell inner membrane</location>
        <topology evidence="1">Multi-pass membrane protein</topology>
    </subcellularLocation>
</comment>
<evidence type="ECO:0000256" key="15">
    <source>
        <dbReference type="ARBA" id="ARBA00051245"/>
    </source>
</evidence>
<evidence type="ECO:0000256" key="5">
    <source>
        <dbReference type="ARBA" id="ARBA00022475"/>
    </source>
</evidence>
<evidence type="ECO:0000256" key="14">
    <source>
        <dbReference type="ARBA" id="ARBA00023137"/>
    </source>
</evidence>
<dbReference type="Pfam" id="PF13807">
    <property type="entry name" value="GNVR"/>
    <property type="match status" value="1"/>
</dbReference>
<reference evidence="21" key="1">
    <citation type="submission" date="2019-02" db="EMBL/GenBank/DDBJ databases">
        <authorList>
            <person name="Li S.-H."/>
        </authorList>
    </citation>
    <scope>NUCLEOTIDE SEQUENCE</scope>
    <source>
        <strain evidence="21">IMCC14734</strain>
    </source>
</reference>
<feature type="transmembrane region" description="Helical" evidence="17">
    <location>
        <begin position="434"/>
        <end position="453"/>
    </location>
</feature>
<dbReference type="InterPro" id="IPR050445">
    <property type="entry name" value="Bact_polysacc_biosynth/exp"/>
</dbReference>
<dbReference type="EMBL" id="SHNN01000003">
    <property type="protein sequence ID" value="MCX2982100.1"/>
    <property type="molecule type" value="Genomic_DNA"/>
</dbReference>
<evidence type="ECO:0000313" key="22">
    <source>
        <dbReference type="Proteomes" id="UP001143362"/>
    </source>
</evidence>
<accession>A0ABT3TJY5</accession>
<evidence type="ECO:0000313" key="21">
    <source>
        <dbReference type="EMBL" id="MCX2982100.1"/>
    </source>
</evidence>
<feature type="domain" description="Polysaccharide chain length determinant N-terminal" evidence="18">
    <location>
        <begin position="12"/>
        <end position="100"/>
    </location>
</feature>